<dbReference type="Proteomes" id="UP000324974">
    <property type="component" value="Chromosome"/>
</dbReference>
<evidence type="ECO:0000313" key="3">
    <source>
        <dbReference type="Proteomes" id="UP000324974"/>
    </source>
</evidence>
<dbReference type="AlphaFoldDB" id="A0A5C1ADH0"/>
<organism evidence="2 3">
    <name type="scientific">Limnoglobus roseus</name>
    <dbReference type="NCBI Taxonomy" id="2598579"/>
    <lineage>
        <taxon>Bacteria</taxon>
        <taxon>Pseudomonadati</taxon>
        <taxon>Planctomycetota</taxon>
        <taxon>Planctomycetia</taxon>
        <taxon>Gemmatales</taxon>
        <taxon>Gemmataceae</taxon>
        <taxon>Limnoglobus</taxon>
    </lineage>
</organism>
<evidence type="ECO:0008006" key="4">
    <source>
        <dbReference type="Google" id="ProtNLM"/>
    </source>
</evidence>
<name>A0A5C1ADH0_9BACT</name>
<evidence type="ECO:0000313" key="2">
    <source>
        <dbReference type="EMBL" id="QEL16046.1"/>
    </source>
</evidence>
<dbReference type="PROSITE" id="PS51318">
    <property type="entry name" value="TAT"/>
    <property type="match status" value="1"/>
</dbReference>
<accession>A0A5C1ADH0</accession>
<reference evidence="3" key="1">
    <citation type="submission" date="2019-08" db="EMBL/GenBank/DDBJ databases">
        <title>Limnoglobus roseus gen. nov., sp. nov., a novel freshwater planctomycete with a giant genome from the family Gemmataceae.</title>
        <authorList>
            <person name="Kulichevskaya I.S."/>
            <person name="Naumoff D.G."/>
            <person name="Miroshnikov K."/>
            <person name="Ivanova A."/>
            <person name="Philippov D.A."/>
            <person name="Hakobyan A."/>
            <person name="Rijpstra I.C."/>
            <person name="Sinninghe Damste J.S."/>
            <person name="Liesack W."/>
            <person name="Dedysh S.N."/>
        </authorList>
    </citation>
    <scope>NUCLEOTIDE SEQUENCE [LARGE SCALE GENOMIC DNA]</scope>
    <source>
        <strain evidence="3">PX52</strain>
    </source>
</reference>
<feature type="chain" id="PRO_5022881441" description="DUF1552 domain-containing protein" evidence="1">
    <location>
        <begin position="20"/>
        <end position="442"/>
    </location>
</feature>
<dbReference type="RefSeq" id="WP_149110812.1">
    <property type="nucleotide sequence ID" value="NZ_CP042425.1"/>
</dbReference>
<dbReference type="InterPro" id="IPR006311">
    <property type="entry name" value="TAT_signal"/>
</dbReference>
<keyword evidence="3" id="KW-1185">Reference proteome</keyword>
<dbReference type="KEGG" id="lrs:PX52LOC_02984"/>
<feature type="signal peptide" evidence="1">
    <location>
        <begin position="1"/>
        <end position="19"/>
    </location>
</feature>
<dbReference type="EMBL" id="CP042425">
    <property type="protein sequence ID" value="QEL16046.1"/>
    <property type="molecule type" value="Genomic_DNA"/>
</dbReference>
<dbReference type="Pfam" id="PF07586">
    <property type="entry name" value="HXXSHH"/>
    <property type="match status" value="1"/>
</dbReference>
<protein>
    <recommendedName>
        <fullName evidence="4">DUF1552 domain-containing protein</fullName>
    </recommendedName>
</protein>
<proteinExistence type="predicted"/>
<gene>
    <name evidence="2" type="ORF">PX52LOC_02984</name>
</gene>
<dbReference type="InterPro" id="IPR011447">
    <property type="entry name" value="DUF1552"/>
</dbReference>
<evidence type="ECO:0000256" key="1">
    <source>
        <dbReference type="SAM" id="SignalP"/>
    </source>
</evidence>
<dbReference type="OrthoDB" id="9146593at2"/>
<sequence>MTMPLSRRTVLRGLGTAMALPLLDAMAPATRAADAARPPRRMAFLYVPNGAYMPYWMPKTEGADYELTPCLEPMAEHRKEMLVFGGLTCDKARANGDGAGDHARASGAFLTGAQPKKTAGANFQAGPSADQLAAQQLGDRTRLPSLEMAIEKYRGAGGCDSGYSCVYEHTLSWRNSTTPVPPEVNPLQVFNRLFASKPNDPDAAARNALRASVLDAVLEDAKDLDRKLGGSDRKKLDQYLSGVRELEQRIAKAERLSPSVLPDDVSRPIGVPADLTEHLRLMCDLMVLAFQTDSTRIGSFMLGREGSEQKYRMVGVNEGHHSISHHQNKADNLAKIKAINTYHMTQLAYLTGKLKAVKEGDGTLLDNCMIAYGSAIADPNRHIHHDLPVLLVGRGGGTIKTGRYVRYKGDTPLNNLWLAMLDRFGAKATKLGDSTAVLDGLG</sequence>
<keyword evidence="1" id="KW-0732">Signal</keyword>